<evidence type="ECO:0000313" key="1">
    <source>
        <dbReference type="EMBL" id="STD26246.1"/>
    </source>
</evidence>
<protein>
    <submittedName>
        <fullName evidence="1">Uncharacterized protein</fullName>
    </submittedName>
</protein>
<gene>
    <name evidence="1" type="ORF">NCTC12123_05487</name>
</gene>
<sequence>MRCSPPCPNYQIHWRLFIHADLLAQRLFINLVGSQQPFLNLFGQMPNALDNIPASAVIRRNIQRKTGIIFRQRFCFTNPFLQT</sequence>
<reference evidence="1 2" key="1">
    <citation type="submission" date="2018-06" db="EMBL/GenBank/DDBJ databases">
        <authorList>
            <consortium name="Pathogen Informatics"/>
            <person name="Doyle S."/>
        </authorList>
    </citation>
    <scope>NUCLEOTIDE SEQUENCE [LARGE SCALE GENOMIC DNA]</scope>
    <source>
        <strain evidence="1 2">NCTC12123</strain>
    </source>
</reference>
<dbReference type="EMBL" id="UFYI01000007">
    <property type="protein sequence ID" value="STD26246.1"/>
    <property type="molecule type" value="Genomic_DNA"/>
</dbReference>
<organism evidence="1 2">
    <name type="scientific">Enterobacter asburiae</name>
    <dbReference type="NCBI Taxonomy" id="61645"/>
    <lineage>
        <taxon>Bacteria</taxon>
        <taxon>Pseudomonadati</taxon>
        <taxon>Pseudomonadota</taxon>
        <taxon>Gammaproteobacteria</taxon>
        <taxon>Enterobacterales</taxon>
        <taxon>Enterobacteriaceae</taxon>
        <taxon>Enterobacter</taxon>
        <taxon>Enterobacter cloacae complex</taxon>
    </lineage>
</organism>
<accession>A0A376FKT0</accession>
<proteinExistence type="predicted"/>
<name>A0A376FKT0_ENTAS</name>
<evidence type="ECO:0000313" key="2">
    <source>
        <dbReference type="Proteomes" id="UP000255163"/>
    </source>
</evidence>
<dbReference type="Proteomes" id="UP000255163">
    <property type="component" value="Unassembled WGS sequence"/>
</dbReference>
<dbReference type="AlphaFoldDB" id="A0A376FKT0"/>